<dbReference type="EMBL" id="RSCE01000002">
    <property type="protein sequence ID" value="RSH86070.1"/>
    <property type="molecule type" value="Genomic_DNA"/>
</dbReference>
<proteinExistence type="predicted"/>
<feature type="region of interest" description="Disordered" evidence="1">
    <location>
        <begin position="131"/>
        <end position="198"/>
    </location>
</feature>
<dbReference type="GeneID" id="39588825"/>
<protein>
    <submittedName>
        <fullName evidence="2">Uncharacterized protein</fullName>
    </submittedName>
</protein>
<dbReference type="RefSeq" id="XP_028478855.1">
    <property type="nucleotide sequence ID" value="XM_028619883.1"/>
</dbReference>
<comment type="caution">
    <text evidence="2">The sequence shown here is derived from an EMBL/GenBank/DDBJ whole genome shotgun (WGS) entry which is preliminary data.</text>
</comment>
<evidence type="ECO:0000313" key="2">
    <source>
        <dbReference type="EMBL" id="RSH86070.1"/>
    </source>
</evidence>
<organism evidence="2 3">
    <name type="scientific">Apiotrichum porosum</name>
    <dbReference type="NCBI Taxonomy" id="105984"/>
    <lineage>
        <taxon>Eukaryota</taxon>
        <taxon>Fungi</taxon>
        <taxon>Dikarya</taxon>
        <taxon>Basidiomycota</taxon>
        <taxon>Agaricomycotina</taxon>
        <taxon>Tremellomycetes</taxon>
        <taxon>Trichosporonales</taxon>
        <taxon>Trichosporonaceae</taxon>
        <taxon>Apiotrichum</taxon>
    </lineage>
</organism>
<dbReference type="Proteomes" id="UP000279236">
    <property type="component" value="Unassembled WGS sequence"/>
</dbReference>
<feature type="compositionally biased region" description="Basic and acidic residues" evidence="1">
    <location>
        <begin position="151"/>
        <end position="173"/>
    </location>
</feature>
<evidence type="ECO:0000313" key="3">
    <source>
        <dbReference type="Proteomes" id="UP000279236"/>
    </source>
</evidence>
<sequence>MRALTSIAIAIVAAILTLSYRGYTRRNAYYEIESFKQWGKPCATIYVTRLARKYGYDWDTNVYDFYAVDLNDKIPSWVAAFGSEGDYERCALPGCVDIARLLHMTANPSDEQVADVWGLLAYGPEKWDARKKEYQQQQKNSVGGSAGGKWEYTKRAGARPDPDHVAEQEDKYGDAGANMRRRNEPVPASSAKVPMASV</sequence>
<accession>A0A427Y4Q6</accession>
<reference evidence="2 3" key="1">
    <citation type="submission" date="2018-11" db="EMBL/GenBank/DDBJ databases">
        <title>Genome sequence of Apiotrichum porosum DSM 27194.</title>
        <authorList>
            <person name="Aliyu H."/>
            <person name="Gorte O."/>
            <person name="Ochsenreither K."/>
        </authorList>
    </citation>
    <scope>NUCLEOTIDE SEQUENCE [LARGE SCALE GENOMIC DNA]</scope>
    <source>
        <strain evidence="2 3">DSM 27194</strain>
    </source>
</reference>
<gene>
    <name evidence="2" type="ORF">EHS24_004282</name>
</gene>
<keyword evidence="3" id="KW-1185">Reference proteome</keyword>
<name>A0A427Y4Q6_9TREE</name>
<dbReference type="AlphaFoldDB" id="A0A427Y4Q6"/>
<evidence type="ECO:0000256" key="1">
    <source>
        <dbReference type="SAM" id="MobiDB-lite"/>
    </source>
</evidence>